<organism evidence="2 3">
    <name type="scientific">Thermus filiformis</name>
    <dbReference type="NCBI Taxonomy" id="276"/>
    <lineage>
        <taxon>Bacteria</taxon>
        <taxon>Thermotogati</taxon>
        <taxon>Deinococcota</taxon>
        <taxon>Deinococci</taxon>
        <taxon>Thermales</taxon>
        <taxon>Thermaceae</taxon>
        <taxon>Thermus</taxon>
    </lineage>
</organism>
<evidence type="ECO:0000313" key="2">
    <source>
        <dbReference type="EMBL" id="KGQ22132.2"/>
    </source>
</evidence>
<keyword evidence="3" id="KW-1185">Reference proteome</keyword>
<accession>A0A0A2WTP8</accession>
<name>A0A0A2WTP8_THEFI</name>
<dbReference type="STRING" id="276.THFILI_00240"/>
<proteinExistence type="predicted"/>
<protein>
    <submittedName>
        <fullName evidence="2">Uncharacterized protein</fullName>
    </submittedName>
</protein>
<feature type="region of interest" description="Disordered" evidence="1">
    <location>
        <begin position="1"/>
        <end position="36"/>
    </location>
</feature>
<dbReference type="AlphaFoldDB" id="A0A0A2WTP8"/>
<dbReference type="RefSeq" id="WP_045245766.1">
    <property type="nucleotide sequence ID" value="NZ_JPSL02000027.1"/>
</dbReference>
<comment type="caution">
    <text evidence="2">The sequence shown here is derived from an EMBL/GenBank/DDBJ whole genome shotgun (WGS) entry which is preliminary data.</text>
</comment>
<sequence>MPRGEHLRKIPRAERARRLGQTPLSPGEASETLQVRGPERVVQALKALPPAERGRTAALGLVARDYWDDPEKMKRELAEIAELLYRLEDLPRPVRWLLARLGVRLPPILEEGA</sequence>
<dbReference type="EMBL" id="JPSL02000027">
    <property type="protein sequence ID" value="KGQ22132.2"/>
    <property type="molecule type" value="Genomic_DNA"/>
</dbReference>
<reference evidence="2 3" key="1">
    <citation type="journal article" date="2015" name="Genome Announc.">
        <title>Draft Genome Sequence of the Thermophile Thermus filiformis ATCC 43280, Producer of Carotenoid-(Di)glucoside-Branched Fatty Acid (Di)esters and Source of Hyperthermostable Enzymes of Biotechnological Interest.</title>
        <authorList>
            <person name="Mandelli F."/>
            <person name="Oliveira Ramires B."/>
            <person name="Couger M.B."/>
            <person name="Paixao D.A."/>
            <person name="Camilo C.M."/>
            <person name="Polikarpov I."/>
            <person name="Prade R."/>
            <person name="Riano-Pachon D.M."/>
            <person name="Squina F.M."/>
        </authorList>
    </citation>
    <scope>NUCLEOTIDE SEQUENCE [LARGE SCALE GENOMIC DNA]</scope>
    <source>
        <strain evidence="2 3">ATCC 43280</strain>
    </source>
</reference>
<evidence type="ECO:0000256" key="1">
    <source>
        <dbReference type="SAM" id="MobiDB-lite"/>
    </source>
</evidence>
<evidence type="ECO:0000313" key="3">
    <source>
        <dbReference type="Proteomes" id="UP000030364"/>
    </source>
</evidence>
<dbReference type="OrthoDB" id="27553at2"/>
<dbReference type="Proteomes" id="UP000030364">
    <property type="component" value="Unassembled WGS sequence"/>
</dbReference>
<gene>
    <name evidence="2" type="ORF">THFILI_00240</name>
</gene>
<feature type="compositionally biased region" description="Basic and acidic residues" evidence="1">
    <location>
        <begin position="1"/>
        <end position="17"/>
    </location>
</feature>